<organism evidence="1 2">
    <name type="scientific">Rhodococcus gordoniae</name>
    <dbReference type="NCBI Taxonomy" id="223392"/>
    <lineage>
        <taxon>Bacteria</taxon>
        <taxon>Bacillati</taxon>
        <taxon>Actinomycetota</taxon>
        <taxon>Actinomycetes</taxon>
        <taxon>Mycobacteriales</taxon>
        <taxon>Nocardiaceae</taxon>
        <taxon>Rhodococcus</taxon>
    </lineage>
</organism>
<dbReference type="Proteomes" id="UP000254569">
    <property type="component" value="Unassembled WGS sequence"/>
</dbReference>
<accession>A0A379M2R1</accession>
<name>A0A379M2R1_9NOCA</name>
<keyword evidence="2" id="KW-1185">Reference proteome</keyword>
<gene>
    <name evidence="1" type="ORF">NCTC13296_03495</name>
</gene>
<evidence type="ECO:0000313" key="1">
    <source>
        <dbReference type="EMBL" id="SUE16609.1"/>
    </source>
</evidence>
<protein>
    <submittedName>
        <fullName evidence="1">Uncharacterized protein</fullName>
    </submittedName>
</protein>
<dbReference type="EMBL" id="UGVI01000001">
    <property type="protein sequence ID" value="SUE16609.1"/>
    <property type="molecule type" value="Genomic_DNA"/>
</dbReference>
<sequence>MSAAAPVFSGTGCTNSLKADGNADKCMSSDATHADAAGYEYYAQWLAARMAPILRRSL</sequence>
<proteinExistence type="predicted"/>
<reference evidence="1 2" key="1">
    <citation type="submission" date="2018-06" db="EMBL/GenBank/DDBJ databases">
        <authorList>
            <consortium name="Pathogen Informatics"/>
            <person name="Doyle S."/>
        </authorList>
    </citation>
    <scope>NUCLEOTIDE SEQUENCE [LARGE SCALE GENOMIC DNA]</scope>
    <source>
        <strain evidence="1 2">NCTC13296</strain>
    </source>
</reference>
<evidence type="ECO:0000313" key="2">
    <source>
        <dbReference type="Proteomes" id="UP000254569"/>
    </source>
</evidence>
<dbReference type="RefSeq" id="WP_157100856.1">
    <property type="nucleotide sequence ID" value="NZ_LPZN01000036.1"/>
</dbReference>
<dbReference type="AlphaFoldDB" id="A0A379M2R1"/>